<dbReference type="InterPro" id="IPR012334">
    <property type="entry name" value="Pectin_lyas_fold"/>
</dbReference>
<keyword evidence="4" id="KW-0812">Transmembrane</keyword>
<feature type="transmembrane region" description="Helical" evidence="4">
    <location>
        <begin position="427"/>
        <end position="446"/>
    </location>
</feature>
<keyword evidence="4" id="KW-1133">Transmembrane helix</keyword>
<dbReference type="EMBL" id="JACXSI010000027">
    <property type="protein sequence ID" value="MBD3109097.1"/>
    <property type="molecule type" value="Genomic_DNA"/>
</dbReference>
<dbReference type="InterPro" id="IPR051550">
    <property type="entry name" value="SCF-Subunits/Alg-Epimerases"/>
</dbReference>
<accession>A0A927CWK9</accession>
<name>A0A927CWK9_9BACI</name>
<feature type="signal peptide" evidence="5">
    <location>
        <begin position="1"/>
        <end position="28"/>
    </location>
</feature>
<dbReference type="InterPro" id="IPR011050">
    <property type="entry name" value="Pectin_lyase_fold/virulence"/>
</dbReference>
<dbReference type="SMART" id="SM00710">
    <property type="entry name" value="PbH1"/>
    <property type="match status" value="7"/>
</dbReference>
<proteinExistence type="predicted"/>
<dbReference type="SMART" id="SM00722">
    <property type="entry name" value="CASH"/>
    <property type="match status" value="1"/>
</dbReference>
<dbReference type="InterPro" id="IPR006626">
    <property type="entry name" value="PbH1"/>
</dbReference>
<protein>
    <submittedName>
        <fullName evidence="7">Nitrous oxide reductase family maturation protein NosD</fullName>
    </submittedName>
</protein>
<dbReference type="PANTHER" id="PTHR22990">
    <property type="entry name" value="F-BOX ONLY PROTEIN"/>
    <property type="match status" value="1"/>
</dbReference>
<feature type="chain" id="PRO_5037963006" evidence="5">
    <location>
        <begin position="29"/>
        <end position="451"/>
    </location>
</feature>
<dbReference type="InterPro" id="IPR007742">
    <property type="entry name" value="NosD_dom"/>
</dbReference>
<dbReference type="RefSeq" id="WP_190998637.1">
    <property type="nucleotide sequence ID" value="NZ_JACXSI010000027.1"/>
</dbReference>
<reference evidence="7" key="1">
    <citation type="submission" date="2020-09" db="EMBL/GenBank/DDBJ databases">
        <title>Bacillus faecalis sp. nov., a moderately halophilic bacterium isolated from cow faeces.</title>
        <authorList>
            <person name="Jiang L."/>
            <person name="Lee J."/>
        </authorList>
    </citation>
    <scope>NUCLEOTIDE SEQUENCE</scope>
    <source>
        <strain evidence="7">AGMB 02131</strain>
    </source>
</reference>
<dbReference type="InterPro" id="IPR006633">
    <property type="entry name" value="Carb-bd_sugar_hydrolysis-dom"/>
</dbReference>
<dbReference type="PANTHER" id="PTHR22990:SF15">
    <property type="entry name" value="F-BOX ONLY PROTEIN 10"/>
    <property type="match status" value="1"/>
</dbReference>
<evidence type="ECO:0000313" key="7">
    <source>
        <dbReference type="EMBL" id="MBD3109097.1"/>
    </source>
</evidence>
<keyword evidence="2" id="KW-0677">Repeat</keyword>
<comment type="caution">
    <text evidence="7">The sequence shown here is derived from an EMBL/GenBank/DDBJ whole genome shotgun (WGS) entry which is preliminary data.</text>
</comment>
<evidence type="ECO:0000256" key="2">
    <source>
        <dbReference type="ARBA" id="ARBA00022737"/>
    </source>
</evidence>
<evidence type="ECO:0000256" key="1">
    <source>
        <dbReference type="ARBA" id="ARBA00004906"/>
    </source>
</evidence>
<gene>
    <name evidence="7" type="primary">nosD</name>
    <name evidence="7" type="ORF">IEO70_12070</name>
</gene>
<evidence type="ECO:0000256" key="5">
    <source>
        <dbReference type="SAM" id="SignalP"/>
    </source>
</evidence>
<evidence type="ECO:0000259" key="6">
    <source>
        <dbReference type="SMART" id="SM00722"/>
    </source>
</evidence>
<evidence type="ECO:0000256" key="3">
    <source>
        <dbReference type="ARBA" id="ARBA00022786"/>
    </source>
</evidence>
<dbReference type="InterPro" id="IPR022441">
    <property type="entry name" value="Para_beta_helix_rpt-2"/>
</dbReference>
<feature type="domain" description="Carbohydrate-binding/sugar hydrolysis" evidence="6">
    <location>
        <begin position="54"/>
        <end position="190"/>
    </location>
</feature>
<dbReference type="Proteomes" id="UP000602076">
    <property type="component" value="Unassembled WGS sequence"/>
</dbReference>
<dbReference type="InterPro" id="IPR026464">
    <property type="entry name" value="NosD_copper_fam"/>
</dbReference>
<dbReference type="SUPFAM" id="SSF51126">
    <property type="entry name" value="Pectin lyase-like"/>
    <property type="match status" value="1"/>
</dbReference>
<dbReference type="NCBIfam" id="TIGR03804">
    <property type="entry name" value="para_beta_helix"/>
    <property type="match status" value="3"/>
</dbReference>
<dbReference type="AlphaFoldDB" id="A0A927CWK9"/>
<keyword evidence="8" id="KW-1185">Reference proteome</keyword>
<organism evidence="7 8">
    <name type="scientific">Peribacillus faecalis</name>
    <dbReference type="NCBI Taxonomy" id="2772559"/>
    <lineage>
        <taxon>Bacteria</taxon>
        <taxon>Bacillati</taxon>
        <taxon>Bacillota</taxon>
        <taxon>Bacilli</taxon>
        <taxon>Bacillales</taxon>
        <taxon>Bacillaceae</taxon>
        <taxon>Peribacillus</taxon>
    </lineage>
</organism>
<evidence type="ECO:0000256" key="4">
    <source>
        <dbReference type="SAM" id="Phobius"/>
    </source>
</evidence>
<comment type="pathway">
    <text evidence="1">Protein modification; protein ubiquitination.</text>
</comment>
<keyword evidence="3" id="KW-0833">Ubl conjugation pathway</keyword>
<dbReference type="Pfam" id="PF05048">
    <property type="entry name" value="NosD"/>
    <property type="match status" value="1"/>
</dbReference>
<keyword evidence="4" id="KW-0472">Membrane</keyword>
<keyword evidence="5" id="KW-0732">Signal</keyword>
<sequence length="451" mass="49781">MRNVVVKGAGIIVLLVLASLMRSPAVHATDIQVNEGQSIQEAINQAQPGDTIAVQKGTYSEVLTIIQSISLVGEEGAVIDGGGDGNVINISGNDVTIKGLTIQNSGTNETDSGIYVQEGQNHVLKDNIFKDTMHGIYVNESQDAVISGNQISSISEHFSNRGSGVFIFKGSGHTIEENMMMSVQDGIYVESASDITLRKNEAYGSRYGLHFMFAKDILAEENHMESNITGMMIMDSESIQVLNNEVLNQFHVRGFGLLVYESHNLLIEGNEIRQNSTGLSLEKTVDVEIKRNIISANQVGLEFIGKNENNIFTENNFIANIVQSKISNNDMKLDNGEIGNYWDDYSSFDITGDGIGEETYKAGSLYDQLLEKQPYWQFFFESPSITLWSQAESFFPSLSADVYDEHPLISPVQLDEDSSEEGATRDIGVLIVALSFLWFSILLIWLGRHYA</sequence>
<dbReference type="Gene3D" id="2.160.20.10">
    <property type="entry name" value="Single-stranded right-handed beta-helix, Pectin lyase-like"/>
    <property type="match status" value="1"/>
</dbReference>
<evidence type="ECO:0000313" key="8">
    <source>
        <dbReference type="Proteomes" id="UP000602076"/>
    </source>
</evidence>
<dbReference type="NCBIfam" id="TIGR04247">
    <property type="entry name" value="NosD_copper_fam"/>
    <property type="match status" value="1"/>
</dbReference>